<comment type="caution">
    <text evidence="11">The sequence shown here is derived from an EMBL/GenBank/DDBJ whole genome shotgun (WGS) entry which is preliminary data.</text>
</comment>
<evidence type="ECO:0000256" key="6">
    <source>
        <dbReference type="ARBA" id="ARBA00022786"/>
    </source>
</evidence>
<protein>
    <recommendedName>
        <fullName evidence="2">RING-type E3 ubiquitin transferase</fullName>
        <ecNumber evidence="2">2.3.2.27</ecNumber>
    </recommendedName>
</protein>
<keyword evidence="5 8" id="KW-0863">Zinc-finger</keyword>
<organism evidence="11 12">
    <name type="scientific">Acorus calamus</name>
    <name type="common">Sweet flag</name>
    <dbReference type="NCBI Taxonomy" id="4465"/>
    <lineage>
        <taxon>Eukaryota</taxon>
        <taxon>Viridiplantae</taxon>
        <taxon>Streptophyta</taxon>
        <taxon>Embryophyta</taxon>
        <taxon>Tracheophyta</taxon>
        <taxon>Spermatophyta</taxon>
        <taxon>Magnoliopsida</taxon>
        <taxon>Liliopsida</taxon>
        <taxon>Acoraceae</taxon>
        <taxon>Acorus</taxon>
    </lineage>
</organism>
<dbReference type="GO" id="GO:0008270">
    <property type="term" value="F:zinc ion binding"/>
    <property type="evidence" value="ECO:0007669"/>
    <property type="project" value="UniProtKB-KW"/>
</dbReference>
<keyword evidence="7" id="KW-0862">Zinc</keyword>
<evidence type="ECO:0000313" key="12">
    <source>
        <dbReference type="Proteomes" id="UP001180020"/>
    </source>
</evidence>
<evidence type="ECO:0000256" key="8">
    <source>
        <dbReference type="PROSITE-ProRule" id="PRU00175"/>
    </source>
</evidence>
<feature type="domain" description="RING-type" evidence="10">
    <location>
        <begin position="287"/>
        <end position="328"/>
    </location>
</feature>
<keyword evidence="6" id="KW-0833">Ubl conjugation pathway</keyword>
<evidence type="ECO:0000256" key="1">
    <source>
        <dbReference type="ARBA" id="ARBA00000900"/>
    </source>
</evidence>
<dbReference type="InterPro" id="IPR045191">
    <property type="entry name" value="MBR1/2-like"/>
</dbReference>
<comment type="catalytic activity">
    <reaction evidence="1">
        <text>S-ubiquitinyl-[E2 ubiquitin-conjugating enzyme]-L-cysteine + [acceptor protein]-L-lysine = [E2 ubiquitin-conjugating enzyme]-L-cysteine + N(6)-ubiquitinyl-[acceptor protein]-L-lysine.</text>
        <dbReference type="EC" id="2.3.2.27"/>
    </reaction>
</comment>
<dbReference type="InterPro" id="IPR013083">
    <property type="entry name" value="Znf_RING/FYVE/PHD"/>
</dbReference>
<gene>
    <name evidence="11" type="ORF">QJS10_CPA03g00592</name>
</gene>
<dbReference type="SMART" id="SM00184">
    <property type="entry name" value="RING"/>
    <property type="match status" value="1"/>
</dbReference>
<feature type="region of interest" description="Disordered" evidence="9">
    <location>
        <begin position="88"/>
        <end position="117"/>
    </location>
</feature>
<evidence type="ECO:0000256" key="2">
    <source>
        <dbReference type="ARBA" id="ARBA00012483"/>
    </source>
</evidence>
<dbReference type="SUPFAM" id="SSF57850">
    <property type="entry name" value="RING/U-box"/>
    <property type="match status" value="1"/>
</dbReference>
<dbReference type="GO" id="GO:0061630">
    <property type="term" value="F:ubiquitin protein ligase activity"/>
    <property type="evidence" value="ECO:0007669"/>
    <property type="project" value="UniProtKB-EC"/>
</dbReference>
<proteinExistence type="predicted"/>
<dbReference type="InterPro" id="IPR001841">
    <property type="entry name" value="Znf_RING"/>
</dbReference>
<evidence type="ECO:0000256" key="9">
    <source>
        <dbReference type="SAM" id="MobiDB-lite"/>
    </source>
</evidence>
<evidence type="ECO:0000256" key="3">
    <source>
        <dbReference type="ARBA" id="ARBA00022679"/>
    </source>
</evidence>
<keyword evidence="12" id="KW-1185">Reference proteome</keyword>
<dbReference type="EC" id="2.3.2.27" evidence="2"/>
<evidence type="ECO:0000256" key="7">
    <source>
        <dbReference type="ARBA" id="ARBA00022833"/>
    </source>
</evidence>
<evidence type="ECO:0000259" key="10">
    <source>
        <dbReference type="PROSITE" id="PS50089"/>
    </source>
</evidence>
<dbReference type="PANTHER" id="PTHR22937">
    <property type="entry name" value="E3 UBIQUITIN-PROTEIN LIGASE RNF165"/>
    <property type="match status" value="1"/>
</dbReference>
<evidence type="ECO:0000256" key="5">
    <source>
        <dbReference type="ARBA" id="ARBA00022771"/>
    </source>
</evidence>
<keyword evidence="4" id="KW-0479">Metal-binding</keyword>
<dbReference type="PANTHER" id="PTHR22937:SF122">
    <property type="entry name" value="RING-TYPE E3 UBIQUITIN TRANSFERASE"/>
    <property type="match status" value="1"/>
</dbReference>
<evidence type="ECO:0000313" key="11">
    <source>
        <dbReference type="EMBL" id="KAK1320909.1"/>
    </source>
</evidence>
<dbReference type="Proteomes" id="UP001180020">
    <property type="component" value="Unassembled WGS sequence"/>
</dbReference>
<feature type="region of interest" description="Disordered" evidence="9">
    <location>
        <begin position="24"/>
        <end position="49"/>
    </location>
</feature>
<dbReference type="EMBL" id="JAUJYO010000003">
    <property type="protein sequence ID" value="KAK1320909.1"/>
    <property type="molecule type" value="Genomic_DNA"/>
</dbReference>
<name>A0AAV9F6V2_ACOCL</name>
<sequence>MVSNVIENPSSSRDPMRTARFRRLKNTQTVAEQTEAEEPRTQTKKKDKKKGLAYAAFRGLGCASASASRVSAPELIVRSSSDWDREACAEGAGSSAARRRKKREEKSKKDQTARVASVTGGGASVDLWCSSGMAFASAADAECVAVPPTMRRREGSERIRREHPFIGRRSSIQEHISLLDSPSPPRTPHDHFIHLRRFHPSPGGFSEIMMFRSRMFLGGMDGYDHYRDWRLDIDDMSYEELLELEDSIGYVNTGLREEDIHCCLRKGKLKNFDALPLHFSSENDWKCSVCQEEYDTNDEIGKLDCGHNYHMFCIKQWLLQKNACPVCKAAVRC</sequence>
<dbReference type="PROSITE" id="PS50089">
    <property type="entry name" value="ZF_RING_2"/>
    <property type="match status" value="1"/>
</dbReference>
<dbReference type="Gene3D" id="3.30.40.10">
    <property type="entry name" value="Zinc/RING finger domain, C3HC4 (zinc finger)"/>
    <property type="match status" value="1"/>
</dbReference>
<evidence type="ECO:0000256" key="4">
    <source>
        <dbReference type="ARBA" id="ARBA00022723"/>
    </source>
</evidence>
<dbReference type="Pfam" id="PF13639">
    <property type="entry name" value="zf-RING_2"/>
    <property type="match status" value="1"/>
</dbReference>
<accession>A0AAV9F6V2</accession>
<dbReference type="AlphaFoldDB" id="A0AAV9F6V2"/>
<keyword evidence="3" id="KW-0808">Transferase</keyword>
<reference evidence="11" key="2">
    <citation type="submission" date="2023-06" db="EMBL/GenBank/DDBJ databases">
        <authorList>
            <person name="Ma L."/>
            <person name="Liu K.-W."/>
            <person name="Li Z."/>
            <person name="Hsiao Y.-Y."/>
            <person name="Qi Y."/>
            <person name="Fu T."/>
            <person name="Tang G."/>
            <person name="Zhang D."/>
            <person name="Sun W.-H."/>
            <person name="Liu D.-K."/>
            <person name="Li Y."/>
            <person name="Chen G.-Z."/>
            <person name="Liu X.-D."/>
            <person name="Liao X.-Y."/>
            <person name="Jiang Y.-T."/>
            <person name="Yu X."/>
            <person name="Hao Y."/>
            <person name="Huang J."/>
            <person name="Zhao X.-W."/>
            <person name="Ke S."/>
            <person name="Chen Y.-Y."/>
            <person name="Wu W.-L."/>
            <person name="Hsu J.-L."/>
            <person name="Lin Y.-F."/>
            <person name="Huang M.-D."/>
            <person name="Li C.-Y."/>
            <person name="Huang L."/>
            <person name="Wang Z.-W."/>
            <person name="Zhao X."/>
            <person name="Zhong W.-Y."/>
            <person name="Peng D.-H."/>
            <person name="Ahmad S."/>
            <person name="Lan S."/>
            <person name="Zhang J.-S."/>
            <person name="Tsai W.-C."/>
            <person name="Van De Peer Y."/>
            <person name="Liu Z.-J."/>
        </authorList>
    </citation>
    <scope>NUCLEOTIDE SEQUENCE</scope>
    <source>
        <strain evidence="11">CP</strain>
        <tissue evidence="11">Leaves</tissue>
    </source>
</reference>
<reference evidence="11" key="1">
    <citation type="journal article" date="2023" name="Nat. Commun.">
        <title>Diploid and tetraploid genomes of Acorus and the evolution of monocots.</title>
        <authorList>
            <person name="Ma L."/>
            <person name="Liu K.W."/>
            <person name="Li Z."/>
            <person name="Hsiao Y.Y."/>
            <person name="Qi Y."/>
            <person name="Fu T."/>
            <person name="Tang G.D."/>
            <person name="Zhang D."/>
            <person name="Sun W.H."/>
            <person name="Liu D.K."/>
            <person name="Li Y."/>
            <person name="Chen G.Z."/>
            <person name="Liu X.D."/>
            <person name="Liao X.Y."/>
            <person name="Jiang Y.T."/>
            <person name="Yu X."/>
            <person name="Hao Y."/>
            <person name="Huang J."/>
            <person name="Zhao X.W."/>
            <person name="Ke S."/>
            <person name="Chen Y.Y."/>
            <person name="Wu W.L."/>
            <person name="Hsu J.L."/>
            <person name="Lin Y.F."/>
            <person name="Huang M.D."/>
            <person name="Li C.Y."/>
            <person name="Huang L."/>
            <person name="Wang Z.W."/>
            <person name="Zhao X."/>
            <person name="Zhong W.Y."/>
            <person name="Peng D.H."/>
            <person name="Ahmad S."/>
            <person name="Lan S."/>
            <person name="Zhang J.S."/>
            <person name="Tsai W.C."/>
            <person name="Van de Peer Y."/>
            <person name="Liu Z.J."/>
        </authorList>
    </citation>
    <scope>NUCLEOTIDE SEQUENCE</scope>
    <source>
        <strain evidence="11">CP</strain>
    </source>
</reference>